<reference evidence="1" key="2">
    <citation type="submission" date="2015-06" db="UniProtKB">
        <authorList>
            <consortium name="EnsemblProtists"/>
        </authorList>
    </citation>
    <scope>IDENTIFICATION</scope>
    <source>
        <strain evidence="1">Emoy2</strain>
    </source>
</reference>
<protein>
    <submittedName>
        <fullName evidence="1">Uncharacterized protein</fullName>
    </submittedName>
</protein>
<keyword evidence="2" id="KW-1185">Reference proteome</keyword>
<reference evidence="2" key="1">
    <citation type="journal article" date="2010" name="Science">
        <title>Signatures of adaptation to obligate biotrophy in the Hyaloperonospora arabidopsidis genome.</title>
        <authorList>
            <person name="Baxter L."/>
            <person name="Tripathy S."/>
            <person name="Ishaque N."/>
            <person name="Boot N."/>
            <person name="Cabral A."/>
            <person name="Kemen E."/>
            <person name="Thines M."/>
            <person name="Ah-Fong A."/>
            <person name="Anderson R."/>
            <person name="Badejoko W."/>
            <person name="Bittner-Eddy P."/>
            <person name="Boore J.L."/>
            <person name="Chibucos M.C."/>
            <person name="Coates M."/>
            <person name="Dehal P."/>
            <person name="Delehaunty K."/>
            <person name="Dong S."/>
            <person name="Downton P."/>
            <person name="Dumas B."/>
            <person name="Fabro G."/>
            <person name="Fronick C."/>
            <person name="Fuerstenberg S.I."/>
            <person name="Fulton L."/>
            <person name="Gaulin E."/>
            <person name="Govers F."/>
            <person name="Hughes L."/>
            <person name="Humphray S."/>
            <person name="Jiang R.H."/>
            <person name="Judelson H."/>
            <person name="Kamoun S."/>
            <person name="Kyung K."/>
            <person name="Meijer H."/>
            <person name="Minx P."/>
            <person name="Morris P."/>
            <person name="Nelson J."/>
            <person name="Phuntumart V."/>
            <person name="Qutob D."/>
            <person name="Rehmany A."/>
            <person name="Rougon-Cardoso A."/>
            <person name="Ryden P."/>
            <person name="Torto-Alalibo T."/>
            <person name="Studholme D."/>
            <person name="Wang Y."/>
            <person name="Win J."/>
            <person name="Wood J."/>
            <person name="Clifton S.W."/>
            <person name="Rogers J."/>
            <person name="Van den Ackerveken G."/>
            <person name="Jones J.D."/>
            <person name="McDowell J.M."/>
            <person name="Beynon J."/>
            <person name="Tyler B.M."/>
        </authorList>
    </citation>
    <scope>NUCLEOTIDE SEQUENCE [LARGE SCALE GENOMIC DNA]</scope>
    <source>
        <strain evidence="2">Emoy2</strain>
    </source>
</reference>
<dbReference type="EnsemblProtists" id="HpaT810075">
    <property type="protein sequence ID" value="HpaP810075"/>
    <property type="gene ID" value="HpaG810075"/>
</dbReference>
<accession>M4BU87</accession>
<organism evidence="1 2">
    <name type="scientific">Hyaloperonospora arabidopsidis (strain Emoy2)</name>
    <name type="common">Downy mildew agent</name>
    <name type="synonym">Peronospora arabidopsidis</name>
    <dbReference type="NCBI Taxonomy" id="559515"/>
    <lineage>
        <taxon>Eukaryota</taxon>
        <taxon>Sar</taxon>
        <taxon>Stramenopiles</taxon>
        <taxon>Oomycota</taxon>
        <taxon>Peronosporomycetes</taxon>
        <taxon>Peronosporales</taxon>
        <taxon>Peronosporaceae</taxon>
        <taxon>Hyaloperonospora</taxon>
    </lineage>
</organism>
<evidence type="ECO:0000313" key="2">
    <source>
        <dbReference type="Proteomes" id="UP000011713"/>
    </source>
</evidence>
<evidence type="ECO:0000313" key="1">
    <source>
        <dbReference type="EnsemblProtists" id="HpaP810075"/>
    </source>
</evidence>
<dbReference type="AlphaFoldDB" id="M4BU87"/>
<name>M4BU87_HYAAE</name>
<dbReference type="InParanoid" id="M4BU87"/>
<sequence>MHCHYASCFDSSPSLAAHPRSCNMLELESSDASPRFYLGGRRNLWDVNKCEFSSLSESFLSVLSTRCSLSFGIKQKWRWRR</sequence>
<proteinExistence type="predicted"/>
<dbReference type="HOGENOM" id="CLU_2578949_0_0_1"/>
<dbReference type="EMBL" id="JH597921">
    <property type="status" value="NOT_ANNOTATED_CDS"/>
    <property type="molecule type" value="Genomic_DNA"/>
</dbReference>
<dbReference type="Proteomes" id="UP000011713">
    <property type="component" value="Unassembled WGS sequence"/>
</dbReference>
<dbReference type="VEuPathDB" id="FungiDB:HpaG810075"/>